<name>A0AAE3GMC4_9CYAN</name>
<reference evidence="1" key="1">
    <citation type="submission" date="2022-06" db="EMBL/GenBank/DDBJ databases">
        <title>New cyanobacteria of genus Symplocastrum in benthos of Lake Baikal.</title>
        <authorList>
            <person name="Sorokovikova E."/>
            <person name="Tikhonova I."/>
            <person name="Krasnopeev A."/>
            <person name="Evseev P."/>
            <person name="Gladkikh A."/>
            <person name="Belykh O."/>
        </authorList>
    </citation>
    <scope>NUCLEOTIDE SEQUENCE</scope>
    <source>
        <strain evidence="1">BBK-W-15</strain>
    </source>
</reference>
<accession>A0AAE3GMC4</accession>
<proteinExistence type="predicted"/>
<comment type="caution">
    <text evidence="1">The sequence shown here is derived from an EMBL/GenBank/DDBJ whole genome shotgun (WGS) entry which is preliminary data.</text>
</comment>
<organism evidence="1 2">
    <name type="scientific">Limnofasciculus baicalensis BBK-W-15</name>
    <dbReference type="NCBI Taxonomy" id="2699891"/>
    <lineage>
        <taxon>Bacteria</taxon>
        <taxon>Bacillati</taxon>
        <taxon>Cyanobacteriota</taxon>
        <taxon>Cyanophyceae</taxon>
        <taxon>Coleofasciculales</taxon>
        <taxon>Coleofasciculaceae</taxon>
        <taxon>Limnofasciculus</taxon>
        <taxon>Limnofasciculus baicalensis</taxon>
    </lineage>
</organism>
<dbReference type="EMBL" id="JAMZMM010000010">
    <property type="protein sequence ID" value="MCP2727255.1"/>
    <property type="molecule type" value="Genomic_DNA"/>
</dbReference>
<protein>
    <submittedName>
        <fullName evidence="1">Uncharacterized protein</fullName>
    </submittedName>
</protein>
<gene>
    <name evidence="1" type="ORF">NJ959_02050</name>
</gene>
<keyword evidence="2" id="KW-1185">Reference proteome</keyword>
<dbReference type="Proteomes" id="UP001204953">
    <property type="component" value="Unassembled WGS sequence"/>
</dbReference>
<evidence type="ECO:0000313" key="1">
    <source>
        <dbReference type="EMBL" id="MCP2727255.1"/>
    </source>
</evidence>
<evidence type="ECO:0000313" key="2">
    <source>
        <dbReference type="Proteomes" id="UP001204953"/>
    </source>
</evidence>
<sequence>MLQQQPTNFRALRQMADLLLVSKQKSEALQLIRIILTQEAYIEQNYGIMKIYINEVLTGATNQQTFREGVKTKLAQLEG</sequence>
<dbReference type="AlphaFoldDB" id="A0AAE3GMC4"/>